<dbReference type="FunFam" id="3.30.230.10:FF:000002">
    <property type="entry name" value="30S ribosomal protein S5"/>
    <property type="match status" value="1"/>
</dbReference>
<dbReference type="InterPro" id="IPR005324">
    <property type="entry name" value="Ribosomal_uS5_C"/>
</dbReference>
<dbReference type="FunFam" id="3.30.160.20:FF:000022">
    <property type="entry name" value="28S ribosomal protein S5, mitochondrial"/>
    <property type="match status" value="1"/>
</dbReference>
<comment type="subunit">
    <text evidence="8">Component of the mitochondrial ribosome small subunit (28S) which comprises a 12S rRNA and about 30 distinct proteins.</text>
</comment>
<evidence type="ECO:0000256" key="6">
    <source>
        <dbReference type="ARBA" id="ARBA00039335"/>
    </source>
</evidence>
<dbReference type="AlphaFoldDB" id="A0AAE1I4H5"/>
<evidence type="ECO:0000256" key="3">
    <source>
        <dbReference type="ARBA" id="ARBA00022980"/>
    </source>
</evidence>
<evidence type="ECO:0000256" key="2">
    <source>
        <dbReference type="ARBA" id="ARBA00008945"/>
    </source>
</evidence>
<keyword evidence="13" id="KW-1185">Reference proteome</keyword>
<evidence type="ECO:0000256" key="8">
    <source>
        <dbReference type="ARBA" id="ARBA00062683"/>
    </source>
</evidence>
<dbReference type="PROSITE" id="PS50881">
    <property type="entry name" value="S5_DSRBD"/>
    <property type="match status" value="1"/>
</dbReference>
<dbReference type="Proteomes" id="UP001219518">
    <property type="component" value="Unassembled WGS sequence"/>
</dbReference>
<sequence>MLGQLRAVVGRATSVGPFGLTPTLIKHNLTCVQLQQTRNAVSSFNSQNIDQLWKSITVVSKQGQRRGRGKKTNSRLIRDVYKDQVVGDGKVKMIWPGLNHSVLRGKEVVQQQRLETPEKDPNEAVKEAKETRLLRRKVHPLDRGFTSATILGRNLKNTTALQFLEEFDYRVIDNRFVSHMTGMFGRYQRAAIVVVCGNGNGLVGLGYGKSMNKMHAVQKASNKAVHRLLHIERFNNHTVLHDFFTQFYATKIFVERKPEGYGLDCHRIIKIICKMVGIKDIKARVEGSTMPMNIAKAFILGLVRQRNFDEFAEEKKLHVVEFNPKQRNFPKVLASPSVCRTRSEIPTSESLDFKQLSLGGRVKFERPPREPFFTRLVGWNIHLKNVEKRRGAKESMYELTAKYGETRSFLAEKYPEARIMNKVYPKN</sequence>
<dbReference type="PANTHER" id="PTHR48277:SF1">
    <property type="entry name" value="MITOCHONDRIAL RIBOSOMAL PROTEIN S5"/>
    <property type="match status" value="1"/>
</dbReference>
<gene>
    <name evidence="12" type="ORF">KUF71_014778</name>
</gene>
<dbReference type="Pfam" id="PF03719">
    <property type="entry name" value="Ribosomal_S5_C"/>
    <property type="match status" value="1"/>
</dbReference>
<feature type="domain" description="S5 DRBM" evidence="11">
    <location>
        <begin position="167"/>
        <end position="231"/>
    </location>
</feature>
<evidence type="ECO:0000256" key="5">
    <source>
        <dbReference type="ARBA" id="ARBA00023274"/>
    </source>
</evidence>
<dbReference type="InterPro" id="IPR000851">
    <property type="entry name" value="Ribosomal_uS5"/>
</dbReference>
<dbReference type="SUPFAM" id="SSF54768">
    <property type="entry name" value="dsRNA-binding domain-like"/>
    <property type="match status" value="1"/>
</dbReference>
<organism evidence="12 13">
    <name type="scientific">Frankliniella fusca</name>
    <dbReference type="NCBI Taxonomy" id="407009"/>
    <lineage>
        <taxon>Eukaryota</taxon>
        <taxon>Metazoa</taxon>
        <taxon>Ecdysozoa</taxon>
        <taxon>Arthropoda</taxon>
        <taxon>Hexapoda</taxon>
        <taxon>Insecta</taxon>
        <taxon>Pterygota</taxon>
        <taxon>Neoptera</taxon>
        <taxon>Paraneoptera</taxon>
        <taxon>Thysanoptera</taxon>
        <taxon>Terebrantia</taxon>
        <taxon>Thripoidea</taxon>
        <taxon>Thripidae</taxon>
        <taxon>Frankliniella</taxon>
    </lineage>
</organism>
<comment type="subcellular location">
    <subcellularLocation>
        <location evidence="1">Mitochondrion</location>
    </subcellularLocation>
</comment>
<evidence type="ECO:0000256" key="4">
    <source>
        <dbReference type="ARBA" id="ARBA00023128"/>
    </source>
</evidence>
<comment type="similarity">
    <text evidence="2 10">Belongs to the universal ribosomal protein uS5 family.</text>
</comment>
<keyword evidence="5 9" id="KW-0687">Ribonucleoprotein</keyword>
<proteinExistence type="inferred from homology"/>
<evidence type="ECO:0000256" key="1">
    <source>
        <dbReference type="ARBA" id="ARBA00004173"/>
    </source>
</evidence>
<dbReference type="InterPro" id="IPR048584">
    <property type="entry name" value="Ribosomal_uS5m_N"/>
</dbReference>
<dbReference type="Pfam" id="PF00333">
    <property type="entry name" value="Ribosomal_S5"/>
    <property type="match status" value="1"/>
</dbReference>
<protein>
    <recommendedName>
        <fullName evidence="6">Small ribosomal subunit protein uS5m</fullName>
    </recommendedName>
    <alternativeName>
        <fullName evidence="7">28S ribosomal protein S5, mitochondrial</fullName>
    </alternativeName>
</protein>
<keyword evidence="3 9" id="KW-0689">Ribosomal protein</keyword>
<dbReference type="GO" id="GO:0005743">
    <property type="term" value="C:mitochondrial inner membrane"/>
    <property type="evidence" value="ECO:0007669"/>
    <property type="project" value="UniProtKB-ARBA"/>
</dbReference>
<dbReference type="GO" id="GO:0003723">
    <property type="term" value="F:RNA binding"/>
    <property type="evidence" value="ECO:0007669"/>
    <property type="project" value="InterPro"/>
</dbReference>
<dbReference type="PANTHER" id="PTHR48277">
    <property type="entry name" value="MITOCHONDRIAL RIBOSOMAL PROTEIN S5"/>
    <property type="match status" value="1"/>
</dbReference>
<dbReference type="GO" id="GO:0003735">
    <property type="term" value="F:structural constituent of ribosome"/>
    <property type="evidence" value="ECO:0007669"/>
    <property type="project" value="UniProtKB-UniRule"/>
</dbReference>
<accession>A0AAE1I4H5</accession>
<dbReference type="Gene3D" id="3.30.160.20">
    <property type="match status" value="1"/>
</dbReference>
<evidence type="ECO:0000256" key="10">
    <source>
        <dbReference type="RuleBase" id="RU003823"/>
    </source>
</evidence>
<evidence type="ECO:0000256" key="9">
    <source>
        <dbReference type="PROSITE-ProRule" id="PRU00268"/>
    </source>
</evidence>
<name>A0AAE1I4H5_9NEOP</name>
<evidence type="ECO:0000313" key="12">
    <source>
        <dbReference type="EMBL" id="KAK3932801.1"/>
    </source>
</evidence>
<dbReference type="GO" id="GO:0006412">
    <property type="term" value="P:translation"/>
    <property type="evidence" value="ECO:0007669"/>
    <property type="project" value="InterPro"/>
</dbReference>
<evidence type="ECO:0000313" key="13">
    <source>
        <dbReference type="Proteomes" id="UP001219518"/>
    </source>
</evidence>
<reference evidence="12" key="2">
    <citation type="journal article" date="2023" name="BMC Genomics">
        <title>Pest status, molecular evolution, and epigenetic factors derived from the genome assembly of Frankliniella fusca, a thysanopteran phytovirus vector.</title>
        <authorList>
            <person name="Catto M.A."/>
            <person name="Labadie P.E."/>
            <person name="Jacobson A.L."/>
            <person name="Kennedy G.G."/>
            <person name="Srinivasan R."/>
            <person name="Hunt B.G."/>
        </authorList>
    </citation>
    <scope>NUCLEOTIDE SEQUENCE</scope>
    <source>
        <strain evidence="12">PL_HMW_Pooled</strain>
    </source>
</reference>
<comment type="caution">
    <text evidence="12">The sequence shown here is derived from an EMBL/GenBank/DDBJ whole genome shotgun (WGS) entry which is preliminary data.</text>
</comment>
<dbReference type="Pfam" id="PF21251">
    <property type="entry name" value="Ribosomal_uS5m_N"/>
    <property type="match status" value="1"/>
</dbReference>
<dbReference type="InterPro" id="IPR020568">
    <property type="entry name" value="Ribosomal_Su5_D2-typ_SF"/>
</dbReference>
<dbReference type="SUPFAM" id="SSF54211">
    <property type="entry name" value="Ribosomal protein S5 domain 2-like"/>
    <property type="match status" value="1"/>
</dbReference>
<evidence type="ECO:0000259" key="11">
    <source>
        <dbReference type="PROSITE" id="PS50881"/>
    </source>
</evidence>
<dbReference type="GO" id="GO:0005763">
    <property type="term" value="C:mitochondrial small ribosomal subunit"/>
    <property type="evidence" value="ECO:0007669"/>
    <property type="project" value="UniProtKB-ARBA"/>
</dbReference>
<reference evidence="12" key="1">
    <citation type="submission" date="2021-07" db="EMBL/GenBank/DDBJ databases">
        <authorList>
            <person name="Catto M.A."/>
            <person name="Jacobson A."/>
            <person name="Kennedy G."/>
            <person name="Labadie P."/>
            <person name="Hunt B.G."/>
            <person name="Srinivasan R."/>
        </authorList>
    </citation>
    <scope>NUCLEOTIDE SEQUENCE</scope>
    <source>
        <strain evidence="12">PL_HMW_Pooled</strain>
        <tissue evidence="12">Head</tissue>
    </source>
</reference>
<dbReference type="Gene3D" id="3.30.230.10">
    <property type="match status" value="1"/>
</dbReference>
<dbReference type="InterPro" id="IPR013810">
    <property type="entry name" value="Ribosomal_uS5_N"/>
</dbReference>
<dbReference type="InterPro" id="IPR014721">
    <property type="entry name" value="Ribsml_uS5_D2-typ_fold_subgr"/>
</dbReference>
<evidence type="ECO:0000256" key="7">
    <source>
        <dbReference type="ARBA" id="ARBA00041606"/>
    </source>
</evidence>
<keyword evidence="4" id="KW-0496">Mitochondrion</keyword>
<dbReference type="EMBL" id="JAHWGI010001440">
    <property type="protein sequence ID" value="KAK3932801.1"/>
    <property type="molecule type" value="Genomic_DNA"/>
</dbReference>